<proteinExistence type="predicted"/>
<dbReference type="SUPFAM" id="SSF47473">
    <property type="entry name" value="EF-hand"/>
    <property type="match status" value="1"/>
</dbReference>
<organism evidence="5 6">
    <name type="scientific">Prorocentrum cordatum</name>
    <dbReference type="NCBI Taxonomy" id="2364126"/>
    <lineage>
        <taxon>Eukaryota</taxon>
        <taxon>Sar</taxon>
        <taxon>Alveolata</taxon>
        <taxon>Dinophyceae</taxon>
        <taxon>Prorocentrales</taxon>
        <taxon>Prorocentraceae</taxon>
        <taxon>Prorocentrum</taxon>
    </lineage>
</organism>
<feature type="compositionally biased region" description="Basic and acidic residues" evidence="2">
    <location>
        <begin position="38"/>
        <end position="50"/>
    </location>
</feature>
<evidence type="ECO:0000256" key="2">
    <source>
        <dbReference type="SAM" id="MobiDB-lite"/>
    </source>
</evidence>
<reference evidence="5" key="1">
    <citation type="submission" date="2023-10" db="EMBL/GenBank/DDBJ databases">
        <authorList>
            <person name="Chen Y."/>
            <person name="Shah S."/>
            <person name="Dougan E. K."/>
            <person name="Thang M."/>
            <person name="Chan C."/>
        </authorList>
    </citation>
    <scope>NUCLEOTIDE SEQUENCE [LARGE SCALE GENOMIC DNA]</scope>
</reference>
<evidence type="ECO:0000256" key="3">
    <source>
        <dbReference type="SAM" id="SignalP"/>
    </source>
</evidence>
<dbReference type="Pfam" id="PF13499">
    <property type="entry name" value="EF-hand_7"/>
    <property type="match status" value="1"/>
</dbReference>
<dbReference type="PROSITE" id="PS51257">
    <property type="entry name" value="PROKAR_LIPOPROTEIN"/>
    <property type="match status" value="1"/>
</dbReference>
<gene>
    <name evidence="5" type="ORF">PCOR1329_LOCUS48238</name>
</gene>
<evidence type="ECO:0000259" key="4">
    <source>
        <dbReference type="PROSITE" id="PS50222"/>
    </source>
</evidence>
<comment type="caution">
    <text evidence="5">The sequence shown here is derived from an EMBL/GenBank/DDBJ whole genome shotgun (WGS) entry which is preliminary data.</text>
</comment>
<dbReference type="SMART" id="SM00054">
    <property type="entry name" value="EFh"/>
    <property type="match status" value="2"/>
</dbReference>
<dbReference type="PROSITE" id="PS50222">
    <property type="entry name" value="EF_HAND_2"/>
    <property type="match status" value="2"/>
</dbReference>
<feature type="domain" description="EF-hand" evidence="4">
    <location>
        <begin position="52"/>
        <end position="88"/>
    </location>
</feature>
<feature type="chain" id="PRO_5045744846" description="EF-hand domain-containing protein" evidence="3">
    <location>
        <begin position="26"/>
        <end position="142"/>
    </location>
</feature>
<evidence type="ECO:0000256" key="1">
    <source>
        <dbReference type="ARBA" id="ARBA00022837"/>
    </source>
</evidence>
<keyword evidence="1" id="KW-0106">Calcium</keyword>
<dbReference type="InterPro" id="IPR002048">
    <property type="entry name" value="EF_hand_dom"/>
</dbReference>
<protein>
    <recommendedName>
        <fullName evidence="4">EF-hand domain-containing protein</fullName>
    </recommendedName>
</protein>
<dbReference type="Gene3D" id="1.10.238.10">
    <property type="entry name" value="EF-hand"/>
    <property type="match status" value="1"/>
</dbReference>
<dbReference type="Proteomes" id="UP001189429">
    <property type="component" value="Unassembled WGS sequence"/>
</dbReference>
<name>A0ABN9UG29_9DINO</name>
<sequence>MRLLGAVTAWTVVVLFVACPDAVAAKKSRKARKAKAPKAAEEKKTAGPDAKLSKEELGQLFMKEMDKDKDGYLSKKEFMALSEGPLADKEGFNVDLAFARVDKNRDGVVDADEAAEFYKMAAELPDDEAEAEAKVAKHAAEL</sequence>
<keyword evidence="6" id="KW-1185">Reference proteome</keyword>
<feature type="signal peptide" evidence="3">
    <location>
        <begin position="1"/>
        <end position="25"/>
    </location>
</feature>
<accession>A0ABN9UG29</accession>
<dbReference type="PROSITE" id="PS00018">
    <property type="entry name" value="EF_HAND_1"/>
    <property type="match status" value="1"/>
</dbReference>
<dbReference type="InterPro" id="IPR011992">
    <property type="entry name" value="EF-hand-dom_pair"/>
</dbReference>
<keyword evidence="3" id="KW-0732">Signal</keyword>
<feature type="domain" description="EF-hand" evidence="4">
    <location>
        <begin position="89"/>
        <end position="124"/>
    </location>
</feature>
<dbReference type="CDD" id="cd00051">
    <property type="entry name" value="EFh"/>
    <property type="match status" value="1"/>
</dbReference>
<dbReference type="EMBL" id="CAUYUJ010015825">
    <property type="protein sequence ID" value="CAK0858538.1"/>
    <property type="molecule type" value="Genomic_DNA"/>
</dbReference>
<evidence type="ECO:0000313" key="6">
    <source>
        <dbReference type="Proteomes" id="UP001189429"/>
    </source>
</evidence>
<evidence type="ECO:0000313" key="5">
    <source>
        <dbReference type="EMBL" id="CAK0858538.1"/>
    </source>
</evidence>
<feature type="region of interest" description="Disordered" evidence="2">
    <location>
        <begin position="28"/>
        <end position="50"/>
    </location>
</feature>
<dbReference type="InterPro" id="IPR018247">
    <property type="entry name" value="EF_Hand_1_Ca_BS"/>
</dbReference>